<proteinExistence type="predicted"/>
<dbReference type="STRING" id="658218.SAMN05216562_1927"/>
<evidence type="ECO:0000313" key="3">
    <source>
        <dbReference type="Proteomes" id="UP000198658"/>
    </source>
</evidence>
<keyword evidence="1" id="KW-0732">Signal</keyword>
<dbReference type="InterPro" id="IPR018759">
    <property type="entry name" value="BBP2_2"/>
</dbReference>
<keyword evidence="3" id="KW-1185">Reference proteome</keyword>
<gene>
    <name evidence="2" type="ORF">SAMN05216562_1927</name>
</gene>
<accession>A0A1H3YRT0</accession>
<protein>
    <submittedName>
        <fullName evidence="2">Transcriptional regulator, TetR family</fullName>
    </submittedName>
</protein>
<feature type="signal peptide" evidence="1">
    <location>
        <begin position="1"/>
        <end position="30"/>
    </location>
</feature>
<sequence>MRDKISIKLSAKRLACAINVLLIGTASAMASPIRLPSGIDFTPTVSADFLYDDNITSASAGEIESWIVIGASEFLFEANDKADTYTFKYGVEKGAYLDSSKDNYVDHDVNLGGDWELNSRQSLLIEGSYRLGHDERGSGFSRGFGKGLLEPDKFSESGLSTTFSYGSEETRISMDASLGVNNLNYSGLAKADRNRSNKYGGVALFVRLTGKTDVVAEVAHWRIGYDNQRVAQPTLDSRETDYLVGVDWKGSKSEANLRVGLRTKQFEDPGRENYSGSRWSATIKWRPVSYSTLELSSERKTEEVQRAGDFVDVLSNAVAWHHDWSDRVSSEIGYGLEKSGYRGAGTSKDEEKYRLLNLSIDYQLRRWLTMRGGHTRIVNGAYEDILRYQRNITYLGLSVSL</sequence>
<dbReference type="Pfam" id="PF10082">
    <property type="entry name" value="BBP2_2"/>
    <property type="match status" value="1"/>
</dbReference>
<dbReference type="EMBL" id="FNQO01000002">
    <property type="protein sequence ID" value="SEA13921.1"/>
    <property type="molecule type" value="Genomic_DNA"/>
</dbReference>
<evidence type="ECO:0000313" key="2">
    <source>
        <dbReference type="EMBL" id="SEA13921.1"/>
    </source>
</evidence>
<evidence type="ECO:0000256" key="1">
    <source>
        <dbReference type="SAM" id="SignalP"/>
    </source>
</evidence>
<feature type="chain" id="PRO_5011650632" evidence="1">
    <location>
        <begin position="31"/>
        <end position="401"/>
    </location>
</feature>
<reference evidence="3" key="1">
    <citation type="submission" date="2016-10" db="EMBL/GenBank/DDBJ databases">
        <authorList>
            <person name="Varghese N."/>
            <person name="Submissions S."/>
        </authorList>
    </citation>
    <scope>NUCLEOTIDE SEQUENCE [LARGE SCALE GENOMIC DNA]</scope>
    <source>
        <strain evidence="3">CGMCC 1.10657</strain>
    </source>
</reference>
<organism evidence="2 3">
    <name type="scientific">Microbulbifer marinus</name>
    <dbReference type="NCBI Taxonomy" id="658218"/>
    <lineage>
        <taxon>Bacteria</taxon>
        <taxon>Pseudomonadati</taxon>
        <taxon>Pseudomonadota</taxon>
        <taxon>Gammaproteobacteria</taxon>
        <taxon>Cellvibrionales</taxon>
        <taxon>Microbulbiferaceae</taxon>
        <taxon>Microbulbifer</taxon>
    </lineage>
</organism>
<name>A0A1H3YRT0_9GAMM</name>
<dbReference type="Proteomes" id="UP000198658">
    <property type="component" value="Unassembled WGS sequence"/>
</dbReference>
<dbReference type="AlphaFoldDB" id="A0A1H3YRT0"/>